<dbReference type="InterPro" id="IPR050790">
    <property type="entry name" value="ExbB/TolQ_transport"/>
</dbReference>
<evidence type="ECO:0000256" key="3">
    <source>
        <dbReference type="ARBA" id="ARBA00022093"/>
    </source>
</evidence>
<evidence type="ECO:0000256" key="2">
    <source>
        <dbReference type="ARBA" id="ARBA00011471"/>
    </source>
</evidence>
<keyword evidence="6" id="KW-0997">Cell inner membrane</keyword>
<evidence type="ECO:0000259" key="14">
    <source>
        <dbReference type="Pfam" id="PF01618"/>
    </source>
</evidence>
<feature type="domain" description="MotA/TolQ/ExbB proton channel" evidence="14">
    <location>
        <begin position="89"/>
        <end position="210"/>
    </location>
</feature>
<name>A0A4E0QJE5_9GAMM</name>
<feature type="transmembrane region" description="Helical" evidence="13">
    <location>
        <begin position="177"/>
        <end position="198"/>
    </location>
</feature>
<gene>
    <name evidence="15" type="ORF">PN36_33430</name>
</gene>
<keyword evidence="4 12" id="KW-0813">Transport</keyword>
<evidence type="ECO:0000256" key="5">
    <source>
        <dbReference type="ARBA" id="ARBA00022475"/>
    </source>
</evidence>
<evidence type="ECO:0000256" key="1">
    <source>
        <dbReference type="ARBA" id="ARBA00004429"/>
    </source>
</evidence>
<keyword evidence="16" id="KW-1185">Reference proteome</keyword>
<sequence length="247" mass="27256">MDLLDNPYGLAAFLEHLNIISLSVIFILLIMSILSWYLIITKAIQLGITHWRSNKVLTLFWSDADLITHTAIKKAKEPFSRLALQSINASFHYKEQAEKQSTTLCTHSEFLMRHLRRALNEERAQLDSGLTILATVGSTAPFIGLFGTVLGIYDALVTISAKGSAALNTVAAPVGEALIMTALGLAVAIPAVLAYNALVRGNRAFLNKLEGFAHDLHTYLSTGARMESRVYLMKPQIKKNDKDVMRT</sequence>
<comment type="subcellular location">
    <subcellularLocation>
        <location evidence="1">Cell inner membrane</location>
        <topology evidence="1">Multi-pass membrane protein</topology>
    </subcellularLocation>
    <subcellularLocation>
        <location evidence="12">Membrane</location>
        <topology evidence="12">Multi-pass membrane protein</topology>
    </subcellularLocation>
</comment>
<comment type="subunit">
    <text evidence="2">The accessory proteins ExbB and ExbD seem to form a complex with TonB.</text>
</comment>
<dbReference type="PANTHER" id="PTHR30625:SF14">
    <property type="entry name" value="BIOPOLYMER TRANSPORT PROTEIN EXBB"/>
    <property type="match status" value="1"/>
</dbReference>
<reference evidence="15 16" key="1">
    <citation type="journal article" date="2016" name="Front. Microbiol.">
        <title>Single-Cell (Meta-)Genomics of a Dimorphic Candidatus Thiomargarita nelsonii Reveals Genomic Plasticity.</title>
        <authorList>
            <person name="Flood B.E."/>
            <person name="Fliss P."/>
            <person name="Jones D.S."/>
            <person name="Dick G.J."/>
            <person name="Jain S."/>
            <person name="Kaster A.K."/>
            <person name="Winkel M."/>
            <person name="Mussmann M."/>
            <person name="Bailey J."/>
        </authorList>
    </citation>
    <scope>NUCLEOTIDE SEQUENCE [LARGE SCALE GENOMIC DNA]</scope>
    <source>
        <strain evidence="15">Hydrate Ridge</strain>
    </source>
</reference>
<dbReference type="Proteomes" id="UP000030428">
    <property type="component" value="Unassembled WGS sequence"/>
</dbReference>
<evidence type="ECO:0000313" key="15">
    <source>
        <dbReference type="EMBL" id="TGN99799.1"/>
    </source>
</evidence>
<organism evidence="15 16">
    <name type="scientific">Candidatus Thiomargarita nelsonii</name>
    <dbReference type="NCBI Taxonomy" id="1003181"/>
    <lineage>
        <taxon>Bacteria</taxon>
        <taxon>Pseudomonadati</taxon>
        <taxon>Pseudomonadota</taxon>
        <taxon>Gammaproteobacteria</taxon>
        <taxon>Thiotrichales</taxon>
        <taxon>Thiotrichaceae</taxon>
        <taxon>Thiomargarita</taxon>
    </lineage>
</organism>
<dbReference type="GO" id="GO:0017038">
    <property type="term" value="P:protein import"/>
    <property type="evidence" value="ECO:0007669"/>
    <property type="project" value="TreeGrafter"/>
</dbReference>
<evidence type="ECO:0000256" key="7">
    <source>
        <dbReference type="ARBA" id="ARBA00022692"/>
    </source>
</evidence>
<dbReference type="Pfam" id="PF01618">
    <property type="entry name" value="MotA_ExbB"/>
    <property type="match status" value="1"/>
</dbReference>
<evidence type="ECO:0000256" key="4">
    <source>
        <dbReference type="ARBA" id="ARBA00022448"/>
    </source>
</evidence>
<evidence type="ECO:0000256" key="8">
    <source>
        <dbReference type="ARBA" id="ARBA00022927"/>
    </source>
</evidence>
<protein>
    <recommendedName>
        <fullName evidence="3">Biopolymer transport protein ExbB</fullName>
    </recommendedName>
</protein>
<comment type="function">
    <text evidence="11">Involved in the TonB-dependent energy-dependent transport of various receptor-bound substrates. Protects ExbD from proteolytic degradation and functionally stabilizes TonB.</text>
</comment>
<evidence type="ECO:0000256" key="9">
    <source>
        <dbReference type="ARBA" id="ARBA00022989"/>
    </source>
</evidence>
<evidence type="ECO:0000256" key="6">
    <source>
        <dbReference type="ARBA" id="ARBA00022519"/>
    </source>
</evidence>
<evidence type="ECO:0000256" key="13">
    <source>
        <dbReference type="SAM" id="Phobius"/>
    </source>
</evidence>
<evidence type="ECO:0000256" key="11">
    <source>
        <dbReference type="ARBA" id="ARBA00024816"/>
    </source>
</evidence>
<feature type="transmembrane region" description="Helical" evidence="13">
    <location>
        <begin position="20"/>
        <end position="40"/>
    </location>
</feature>
<evidence type="ECO:0000313" key="16">
    <source>
        <dbReference type="Proteomes" id="UP000030428"/>
    </source>
</evidence>
<dbReference type="EMBL" id="JSZA02000347">
    <property type="protein sequence ID" value="TGN99799.1"/>
    <property type="molecule type" value="Genomic_DNA"/>
</dbReference>
<keyword evidence="10 13" id="KW-0472">Membrane</keyword>
<keyword evidence="9 13" id="KW-1133">Transmembrane helix</keyword>
<evidence type="ECO:0000256" key="12">
    <source>
        <dbReference type="RuleBase" id="RU004057"/>
    </source>
</evidence>
<comment type="similarity">
    <text evidence="12">Belongs to the exbB/tolQ family.</text>
</comment>
<keyword evidence="5" id="KW-1003">Cell membrane</keyword>
<feature type="transmembrane region" description="Helical" evidence="13">
    <location>
        <begin position="130"/>
        <end position="153"/>
    </location>
</feature>
<accession>A0A4E0QJE5</accession>
<evidence type="ECO:0000256" key="10">
    <source>
        <dbReference type="ARBA" id="ARBA00023136"/>
    </source>
</evidence>
<proteinExistence type="inferred from homology"/>
<dbReference type="InterPro" id="IPR002898">
    <property type="entry name" value="MotA_ExbB_proton_chnl"/>
</dbReference>
<dbReference type="PANTHER" id="PTHR30625">
    <property type="entry name" value="PROTEIN TOLQ"/>
    <property type="match status" value="1"/>
</dbReference>
<dbReference type="AlphaFoldDB" id="A0A4E0QJE5"/>
<dbReference type="GO" id="GO:0005886">
    <property type="term" value="C:plasma membrane"/>
    <property type="evidence" value="ECO:0007669"/>
    <property type="project" value="UniProtKB-SubCell"/>
</dbReference>
<keyword evidence="8 12" id="KW-0653">Protein transport</keyword>
<comment type="caution">
    <text evidence="15">The sequence shown here is derived from an EMBL/GenBank/DDBJ whole genome shotgun (WGS) entry which is preliminary data.</text>
</comment>
<keyword evidence="7 13" id="KW-0812">Transmembrane</keyword>